<dbReference type="Proteomes" id="UP000256952">
    <property type="component" value="Chromosome CBM2613_a"/>
</dbReference>
<reference evidence="1" key="1">
    <citation type="submission" date="2018-01" db="EMBL/GenBank/DDBJ databases">
        <authorList>
            <person name="Clerissi C."/>
        </authorList>
    </citation>
    <scope>NUCLEOTIDE SEQUENCE</scope>
    <source>
        <strain evidence="1">Cupriavidus taiwanensis STM 8556</strain>
    </source>
</reference>
<proteinExistence type="predicted"/>
<comment type="caution">
    <text evidence="1">The sequence shown here is derived from an EMBL/GenBank/DDBJ whole genome shotgun (WGS) entry which is preliminary data.</text>
</comment>
<protein>
    <submittedName>
        <fullName evidence="1">Uncharacterized protein</fullName>
    </submittedName>
</protein>
<sequence>MLTAFTHSGFAPLSRLRERGWG</sequence>
<dbReference type="AlphaFoldDB" id="A0A375E5Q5"/>
<organism evidence="1">
    <name type="scientific">Cupriavidus taiwanensis</name>
    <dbReference type="NCBI Taxonomy" id="164546"/>
    <lineage>
        <taxon>Bacteria</taxon>
        <taxon>Pseudomonadati</taxon>
        <taxon>Pseudomonadota</taxon>
        <taxon>Betaproteobacteria</taxon>
        <taxon>Burkholderiales</taxon>
        <taxon>Burkholderiaceae</taxon>
        <taxon>Cupriavidus</taxon>
    </lineage>
</organism>
<gene>
    <name evidence="1" type="ORF">CBM2613_A290001</name>
</gene>
<evidence type="ECO:0000313" key="1">
    <source>
        <dbReference type="EMBL" id="SOZ61321.1"/>
    </source>
</evidence>
<dbReference type="EMBL" id="OFTH01000022">
    <property type="protein sequence ID" value="SOZ61321.1"/>
    <property type="molecule type" value="Genomic_DNA"/>
</dbReference>
<accession>A0A375E5Q5</accession>
<name>A0A375E5Q5_9BURK</name>